<evidence type="ECO:0000313" key="2">
    <source>
        <dbReference type="EMBL" id="GAA1553544.1"/>
    </source>
</evidence>
<reference evidence="3" key="1">
    <citation type="journal article" date="2019" name="Int. J. Syst. Evol. Microbiol.">
        <title>The Global Catalogue of Microorganisms (GCM) 10K type strain sequencing project: providing services to taxonomists for standard genome sequencing and annotation.</title>
        <authorList>
            <consortium name="The Broad Institute Genomics Platform"/>
            <consortium name="The Broad Institute Genome Sequencing Center for Infectious Disease"/>
            <person name="Wu L."/>
            <person name="Ma J."/>
        </authorList>
    </citation>
    <scope>NUCLEOTIDE SEQUENCE [LARGE SCALE GENOMIC DNA]</scope>
    <source>
        <strain evidence="3">JCM 15572</strain>
    </source>
</reference>
<proteinExistence type="predicted"/>
<feature type="region of interest" description="Disordered" evidence="1">
    <location>
        <begin position="59"/>
        <end position="105"/>
    </location>
</feature>
<comment type="caution">
    <text evidence="2">The sequence shown here is derived from an EMBL/GenBank/DDBJ whole genome shotgun (WGS) entry which is preliminary data.</text>
</comment>
<accession>A0ABP4N1N0</accession>
<evidence type="ECO:0008006" key="4">
    <source>
        <dbReference type="Google" id="ProtNLM"/>
    </source>
</evidence>
<protein>
    <recommendedName>
        <fullName evidence="4">DUF2332 family protein</fullName>
    </recommendedName>
</protein>
<gene>
    <name evidence="2" type="ORF">GCM10009804_08120</name>
</gene>
<organism evidence="2 3">
    <name type="scientific">Kribbella hippodromi</name>
    <dbReference type="NCBI Taxonomy" id="434347"/>
    <lineage>
        <taxon>Bacteria</taxon>
        <taxon>Bacillati</taxon>
        <taxon>Actinomycetota</taxon>
        <taxon>Actinomycetes</taxon>
        <taxon>Propionibacteriales</taxon>
        <taxon>Kribbellaceae</taxon>
        <taxon>Kribbella</taxon>
    </lineage>
</organism>
<dbReference type="EMBL" id="BAAAPH010000002">
    <property type="protein sequence ID" value="GAA1553544.1"/>
    <property type="molecule type" value="Genomic_DNA"/>
</dbReference>
<dbReference type="Proteomes" id="UP001501705">
    <property type="component" value="Unassembled WGS sequence"/>
</dbReference>
<name>A0ABP4N1N0_9ACTN</name>
<evidence type="ECO:0000256" key="1">
    <source>
        <dbReference type="SAM" id="MobiDB-lite"/>
    </source>
</evidence>
<dbReference type="RefSeq" id="WP_344231933.1">
    <property type="nucleotide sequence ID" value="NZ_BAAAPH010000002.1"/>
</dbReference>
<feature type="compositionally biased region" description="Polar residues" evidence="1">
    <location>
        <begin position="69"/>
        <end position="87"/>
    </location>
</feature>
<evidence type="ECO:0000313" key="3">
    <source>
        <dbReference type="Proteomes" id="UP001501705"/>
    </source>
</evidence>
<sequence length="484" mass="49317">MPTDKGRARPASPAANLAETYRRFSRAAATKSSPFYQALATALSTSPEALTALNALPSDAHPEHASANELASASRDPQQQEQPSANDPASAGERASARELGSPGSRISAGAAGAAGAADVEGAAGAGAAGVLGLSLRQPAGVLAGLHELVLSGRAPRLAAAYAALDVDAAVTAAIEVLTNMPGAVAEIAARRQVRSFEPGRHAVLYPAITEAAHRVGASRIALIDAGTARSARDLGTAGDVGTARDARTARDVGTARGVGAGGGVGRTLALHSTIFNLNVDRAGVTYNTGQSLGDPASPVQQSARVVGKTALPTHPMPEVVARISVASVPIDLTDPAEARWLHACLPPDQQAQSAALDAELALAAASPPRFVPGELVDGLSDALAQVPLDVLPVVLTTWTLSGLSLEDRLRFLQRLDAAATERPVAWVSVEGVGVAPAIPTFGDRPASGHSIIDIAIFDHSSLQAESVGRTWSRGAILSWLAQS</sequence>
<dbReference type="Pfam" id="PF10094">
    <property type="entry name" value="DUF2332"/>
    <property type="match status" value="2"/>
</dbReference>
<keyword evidence="3" id="KW-1185">Reference proteome</keyword>
<dbReference type="InterPro" id="IPR011200">
    <property type="entry name" value="UCP012608"/>
</dbReference>